<feature type="non-terminal residue" evidence="1">
    <location>
        <position position="1"/>
    </location>
</feature>
<sequence length="209" mass="23188">LSEAYESLALIHSRISGRPIPAKKQVVKRDPNEPKRPPSAYILYTHDKRQEIKDSRPDVAPAELLALTVEAWNNISNEERKRYEGRAAEIKKAYVEEMAKYKAEHGIPVAESEEDVPAAPAPAKATKPKKAKEAPAKEAPVQAAVDWEEPKKKNEPTTNGAAPEKRKKKSSSSTSEAAPPSAGKEVEHHDSEKKKKKKKSHKSKHSESH</sequence>
<reference evidence="1" key="1">
    <citation type="submission" date="2022-07" db="EMBL/GenBank/DDBJ databases">
        <title>Phylogenomic reconstructions and comparative analyses of Kickxellomycotina fungi.</title>
        <authorList>
            <person name="Reynolds N.K."/>
            <person name="Stajich J.E."/>
            <person name="Barry K."/>
            <person name="Grigoriev I.V."/>
            <person name="Crous P."/>
            <person name="Smith M.E."/>
        </authorList>
    </citation>
    <scope>NUCLEOTIDE SEQUENCE</scope>
    <source>
        <strain evidence="1">BCRC 34191</strain>
    </source>
</reference>
<protein>
    <submittedName>
        <fullName evidence="1">High mobility group</fullName>
    </submittedName>
</protein>
<gene>
    <name evidence="1" type="primary">HMGB2</name>
    <name evidence="1" type="ORF">GGI18_006551</name>
</gene>
<evidence type="ECO:0000313" key="1">
    <source>
        <dbReference type="EMBL" id="KAJ2763982.1"/>
    </source>
</evidence>
<comment type="caution">
    <text evidence="1">The sequence shown here is derived from an EMBL/GenBank/DDBJ whole genome shotgun (WGS) entry which is preliminary data.</text>
</comment>
<organism evidence="1 2">
    <name type="scientific">Coemansia linderi</name>
    <dbReference type="NCBI Taxonomy" id="2663919"/>
    <lineage>
        <taxon>Eukaryota</taxon>
        <taxon>Fungi</taxon>
        <taxon>Fungi incertae sedis</taxon>
        <taxon>Zoopagomycota</taxon>
        <taxon>Kickxellomycotina</taxon>
        <taxon>Kickxellomycetes</taxon>
        <taxon>Kickxellales</taxon>
        <taxon>Kickxellaceae</taxon>
        <taxon>Coemansia</taxon>
    </lineage>
</organism>
<keyword evidence="2" id="KW-1185">Reference proteome</keyword>
<dbReference type="EMBL" id="JANBUK010004422">
    <property type="protein sequence ID" value="KAJ2763982.1"/>
    <property type="molecule type" value="Genomic_DNA"/>
</dbReference>
<evidence type="ECO:0000313" key="2">
    <source>
        <dbReference type="Proteomes" id="UP001140066"/>
    </source>
</evidence>
<dbReference type="Proteomes" id="UP001140066">
    <property type="component" value="Unassembled WGS sequence"/>
</dbReference>
<accession>A0ACC1JN51</accession>
<name>A0ACC1JN51_9FUNG</name>
<proteinExistence type="predicted"/>